<dbReference type="RefSeq" id="WP_285609787.1">
    <property type="nucleotide sequence ID" value="NZ_BSSD01000002.1"/>
</dbReference>
<dbReference type="Pfam" id="PF12770">
    <property type="entry name" value="CHAT"/>
    <property type="match status" value="1"/>
</dbReference>
<evidence type="ECO:0000313" key="3">
    <source>
        <dbReference type="Proteomes" id="UP001165042"/>
    </source>
</evidence>
<keyword evidence="3" id="KW-1185">Reference proteome</keyword>
<dbReference type="EMBL" id="BSSD01000002">
    <property type="protein sequence ID" value="GLW91206.1"/>
    <property type="molecule type" value="Genomic_DNA"/>
</dbReference>
<gene>
    <name evidence="2" type="ORF">Aglo03_20220</name>
</gene>
<sequence length="907" mass="96036">MGEGVGGSGVPGELDVVARCRAVVDAMAAGAPEPMSVAAFAADLATLPAGHPERGALAATMIVLLTNGGGHPRLSALGELGPLLDMVETPPAHLLAWPEARDSARAFQLVHEAQEQVIPVAAATAELDELAARHPGVTPTSAAIRSAQMSARLVTASKRGDESTQRELVTTFERLADHLGDGPRSGPLRDMGKAMQELLEAQRTQDWGAMVAVMDRMRDGATAMGIDPATFTLPPGAKAMLDMSSGEPPTHPELTTDEVVAKYAVPGSGTAGKLAASYVLMGGGGGTDLDRIDRAIELTRQAASEPGPMRLVARSGTALNLFRKAEVLGTAEGLDEARTVLEDLVDDLRGLGGSAHPMWTDVHHQLSLVKRRLGDEDGSGAVELRGLFRFAHRALLESDPAVARDGLREAAHMGMELARARVRFADYAGAMDALDIGRGLMLFAEVEVLDLGPKLRAVGRADLADRWEAAGAPVPGLRAEAIEVLVNAAGGIDGLLKRPSQADVRAALTTVDADALVYLVPAQEQQPGMALVVPREGPMAHLPLTFLSLHAEAGVERYLTALSRLSRELKPAAGEPFKDQLDELCEWAWRVAIGPLLERYFARDSARRGRVPRIVLIPMAGLAAIPWHAARNSEGTYAVELAAFSHAVSAREFCANAARPPVRLTSTGLVVGDPHTAGPAKDLPAARLEAYEVHRAFLRAAKYVGRRPNGTVSRSGPGTAEQVRSWLTAEAAHAGTVLHLACHGQFSSDERAAKACLLLAPGGPGESGELGADEIVSLLHSTPDRQVGLVVMAACHTGRSIHGYDEAYSLGTAFLAGGVRTVLSTQWAVPDEATSMLMYLFHHYLRTERVPPWQALRSAQLHMLRPETPVPDTMPAHLRELADGRELVSGGEHTGVVGWAGFVHGGH</sequence>
<protein>
    <recommendedName>
        <fullName evidence="1">CHAT domain-containing protein</fullName>
    </recommendedName>
</protein>
<evidence type="ECO:0000313" key="2">
    <source>
        <dbReference type="EMBL" id="GLW91206.1"/>
    </source>
</evidence>
<proteinExistence type="predicted"/>
<dbReference type="Proteomes" id="UP001165042">
    <property type="component" value="Unassembled WGS sequence"/>
</dbReference>
<organism evidence="2 3">
    <name type="scientific">Actinokineospora globicatena</name>
    <dbReference type="NCBI Taxonomy" id="103729"/>
    <lineage>
        <taxon>Bacteria</taxon>
        <taxon>Bacillati</taxon>
        <taxon>Actinomycetota</taxon>
        <taxon>Actinomycetes</taxon>
        <taxon>Pseudonocardiales</taxon>
        <taxon>Pseudonocardiaceae</taxon>
        <taxon>Actinokineospora</taxon>
    </lineage>
</organism>
<dbReference type="InterPro" id="IPR024983">
    <property type="entry name" value="CHAT_dom"/>
</dbReference>
<name>A0A9W6V9M9_9PSEU</name>
<comment type="caution">
    <text evidence="2">The sequence shown here is derived from an EMBL/GenBank/DDBJ whole genome shotgun (WGS) entry which is preliminary data.</text>
</comment>
<evidence type="ECO:0000259" key="1">
    <source>
        <dbReference type="Pfam" id="PF12770"/>
    </source>
</evidence>
<dbReference type="AlphaFoldDB" id="A0A9W6V9M9"/>
<reference evidence="2" key="1">
    <citation type="submission" date="2023-02" db="EMBL/GenBank/DDBJ databases">
        <title>Actinokineospora globicatena NBRC 15670.</title>
        <authorList>
            <person name="Ichikawa N."/>
            <person name="Sato H."/>
            <person name="Tonouchi N."/>
        </authorList>
    </citation>
    <scope>NUCLEOTIDE SEQUENCE</scope>
    <source>
        <strain evidence="2">NBRC 15670</strain>
    </source>
</reference>
<feature type="domain" description="CHAT" evidence="1">
    <location>
        <begin position="583"/>
        <end position="906"/>
    </location>
</feature>
<accession>A0A9W6V9M9</accession>